<dbReference type="InterPro" id="IPR004360">
    <property type="entry name" value="Glyas_Fos-R_dOase_dom"/>
</dbReference>
<reference evidence="2 3" key="1">
    <citation type="journal article" date="2021" name="bioRxiv">
        <title>Unraveling nitrogen, sulfur and carbon metabolic pathways and microbial community transcriptional responses to substrate deprivation and toxicity stresses in a bioreactor mimicking anoxic brackish coastal sediment conditions.</title>
        <authorList>
            <person name="Martins P.D."/>
            <person name="Echeveste M.J."/>
            <person name="Arshad A."/>
            <person name="Kurth J."/>
            <person name="Ouboter H."/>
            <person name="Jetten M.S.M."/>
            <person name="Welte C.U."/>
        </authorList>
    </citation>
    <scope>NUCLEOTIDE SEQUENCE [LARGE SCALE GENOMIC DNA]</scope>
    <source>
        <strain evidence="2">MAG_38</strain>
    </source>
</reference>
<sequence length="109" mass="12173">MDEAIAFYTEKLGLKLRYDGRPDRGHKHTFLGNAEVSFVALEEDPAGGVREPPLQGHLAFAVDDVEAARKELDKRGVEITGERTDEDGRAKSYYFTGPDGIRLEIYGRC</sequence>
<name>A0AAJ1AI74_9BACT</name>
<feature type="domain" description="VOC" evidence="1">
    <location>
        <begin position="1"/>
        <end position="108"/>
    </location>
</feature>
<dbReference type="Pfam" id="PF00903">
    <property type="entry name" value="Glyoxalase"/>
    <property type="match status" value="1"/>
</dbReference>
<dbReference type="PROSITE" id="PS51819">
    <property type="entry name" value="VOC"/>
    <property type="match status" value="1"/>
</dbReference>
<comment type="caution">
    <text evidence="2">The sequence shown here is derived from an EMBL/GenBank/DDBJ whole genome shotgun (WGS) entry which is preliminary data.</text>
</comment>
<dbReference type="SUPFAM" id="SSF54593">
    <property type="entry name" value="Glyoxalase/Bleomycin resistance protein/Dihydroxybiphenyl dioxygenase"/>
    <property type="match status" value="1"/>
</dbReference>
<evidence type="ECO:0000313" key="2">
    <source>
        <dbReference type="EMBL" id="MBZ0160239.1"/>
    </source>
</evidence>
<organism evidence="2 3">
    <name type="scientific">Candidatus Methylomirabilis tolerans</name>
    <dbReference type="NCBI Taxonomy" id="3123416"/>
    <lineage>
        <taxon>Bacteria</taxon>
        <taxon>Candidatus Methylomirabilota</taxon>
        <taxon>Candidatus Methylomirabilia</taxon>
        <taxon>Candidatus Methylomirabilales</taxon>
        <taxon>Candidatus Methylomirabilaceae</taxon>
        <taxon>Candidatus Methylomirabilis</taxon>
    </lineage>
</organism>
<dbReference type="EMBL" id="JAIOIU010000105">
    <property type="protein sequence ID" value="MBZ0160239.1"/>
    <property type="molecule type" value="Genomic_DNA"/>
</dbReference>
<accession>A0AAJ1AI74</accession>
<dbReference type="InterPro" id="IPR037523">
    <property type="entry name" value="VOC_core"/>
</dbReference>
<dbReference type="AlphaFoldDB" id="A0AAJ1AI74"/>
<proteinExistence type="predicted"/>
<dbReference type="Proteomes" id="UP001197609">
    <property type="component" value="Unassembled WGS sequence"/>
</dbReference>
<evidence type="ECO:0000259" key="1">
    <source>
        <dbReference type="PROSITE" id="PS51819"/>
    </source>
</evidence>
<protein>
    <submittedName>
        <fullName evidence="2">VOC family protein</fullName>
    </submittedName>
</protein>
<evidence type="ECO:0000313" key="3">
    <source>
        <dbReference type="Proteomes" id="UP001197609"/>
    </source>
</evidence>
<gene>
    <name evidence="2" type="ORF">K8G79_08905</name>
</gene>
<dbReference type="Gene3D" id="3.10.180.10">
    <property type="entry name" value="2,3-Dihydroxybiphenyl 1,2-Dioxygenase, domain 1"/>
    <property type="match status" value="1"/>
</dbReference>
<dbReference type="InterPro" id="IPR029068">
    <property type="entry name" value="Glyas_Bleomycin-R_OHBP_Dase"/>
</dbReference>